<dbReference type="GO" id="GO:0007165">
    <property type="term" value="P:signal transduction"/>
    <property type="evidence" value="ECO:0007669"/>
    <property type="project" value="InterPro"/>
</dbReference>
<dbReference type="InterPro" id="IPR035897">
    <property type="entry name" value="Toll_tir_struct_dom_sf"/>
</dbReference>
<protein>
    <recommendedName>
        <fullName evidence="2">TIR domain-containing protein</fullName>
    </recommendedName>
</protein>
<dbReference type="EnsemblMetazoa" id="XM_021060682.2">
    <property type="protein sequence ID" value="XP_020916341.1"/>
    <property type="gene ID" value="LOC110253730"/>
</dbReference>
<dbReference type="GeneID" id="110253730"/>
<dbReference type="Pfam" id="PF13676">
    <property type="entry name" value="TIR_2"/>
    <property type="match status" value="1"/>
</dbReference>
<accession>A0A913Y8D1</accession>
<dbReference type="AlphaFoldDB" id="A0A913Y8D1"/>
<evidence type="ECO:0000313" key="3">
    <source>
        <dbReference type="EnsemblMetazoa" id="XP_020916341.1"/>
    </source>
</evidence>
<proteinExistence type="predicted"/>
<dbReference type="Gene3D" id="1.25.10.10">
    <property type="entry name" value="Leucine-rich Repeat Variant"/>
    <property type="match status" value="1"/>
</dbReference>
<feature type="compositionally biased region" description="Basic and acidic residues" evidence="1">
    <location>
        <begin position="47"/>
        <end position="65"/>
    </location>
</feature>
<feature type="compositionally biased region" description="Polar residues" evidence="1">
    <location>
        <begin position="35"/>
        <end position="45"/>
    </location>
</feature>
<dbReference type="InterPro" id="IPR000157">
    <property type="entry name" value="TIR_dom"/>
</dbReference>
<sequence>MGTGSSKVVIKRVAKVDYSAVNAALSDEKDDTNDVNKQLEQNANIEAQKDPKEISENDSNQKRNEIISSPQPEEPQTIEVKPVSKTLNATKEKLKTKGFTDEVLATHCDESPAHFDDFVKLYEHVQKIKKNIQDDDFVSLTTTSVKKISSLYEKERSEKIKKGNMLAEIGFPEVFRDLYDKLIATFPKLLTYDREEDEEHKDDESLKPLLKAQDLLGSYLVVTINYTDFCDNLNVAFGNADLISRFVDMVDKVKDCTPYHVKYMDINGSISKKYQRGNFLSRGLGTLHNLSKRVQTRPKFAECDAVKILLPITEDKVTIFATKALLILAYLIDESNNELIMANKGPIKFLILGIDKAITKSSSHRYLGFSSAELAEGLAQMAINDTNKKTIVNNNALPIIKKMIEKALRDEETIEAVELLWVLAFDEDNRDKMKKTDGLVDLLKTLKDSDNDMITKAVSGALWEIEGKQGLDSSAEMKHSDKSKHVMISYQWDVQKTLIQVRKRLMTAGYKVWMDLEQMGGSTLEAMARAVENSAVVLVCVSQKYKESSNCRSEAEYAFQLKKDIVPLMMENNYRPDGWLGMIMGSKLWIDFAQGQRKMDTSVRDLVKELGARGKAGSEDLVEAVNVDTVDAVLEERTKVDISGWKNKEVMDWISSFGLEVKKKNSLKKLNGPFLTRLHALRNESPDYYYTSLRDDVGIYDVYSILSFTDELEKLIG</sequence>
<dbReference type="OrthoDB" id="2148946at2759"/>
<dbReference type="KEGG" id="epa:110253730"/>
<evidence type="ECO:0000256" key="1">
    <source>
        <dbReference type="SAM" id="MobiDB-lite"/>
    </source>
</evidence>
<feature type="domain" description="TIR" evidence="2">
    <location>
        <begin position="486"/>
        <end position="605"/>
    </location>
</feature>
<name>A0A913Y8D1_EXADI</name>
<dbReference type="InterPro" id="IPR011989">
    <property type="entry name" value="ARM-like"/>
</dbReference>
<dbReference type="PANTHER" id="PTHR46270:SF2">
    <property type="entry name" value="TIR DOMAIN-CONTAINING PROTEIN"/>
    <property type="match status" value="1"/>
</dbReference>
<dbReference type="Gene3D" id="3.40.50.10140">
    <property type="entry name" value="Toll/interleukin-1 receptor homology (TIR) domain"/>
    <property type="match status" value="1"/>
</dbReference>
<dbReference type="OMA" id="ELIMANK"/>
<organism evidence="3 4">
    <name type="scientific">Exaiptasia diaphana</name>
    <name type="common">Tropical sea anemone</name>
    <name type="synonym">Aiptasia pulchella</name>
    <dbReference type="NCBI Taxonomy" id="2652724"/>
    <lineage>
        <taxon>Eukaryota</taxon>
        <taxon>Metazoa</taxon>
        <taxon>Cnidaria</taxon>
        <taxon>Anthozoa</taxon>
        <taxon>Hexacorallia</taxon>
        <taxon>Actiniaria</taxon>
        <taxon>Aiptasiidae</taxon>
        <taxon>Exaiptasia</taxon>
    </lineage>
</organism>
<reference evidence="3" key="1">
    <citation type="submission" date="2022-11" db="UniProtKB">
        <authorList>
            <consortium name="EnsemblMetazoa"/>
        </authorList>
    </citation>
    <scope>IDENTIFICATION</scope>
</reference>
<dbReference type="SUPFAM" id="SSF48371">
    <property type="entry name" value="ARM repeat"/>
    <property type="match status" value="1"/>
</dbReference>
<keyword evidence="4" id="KW-1185">Reference proteome</keyword>
<dbReference type="PANTHER" id="PTHR46270">
    <property type="entry name" value="ARMADILLO-TYPE FOLD-RELATED"/>
    <property type="match status" value="1"/>
</dbReference>
<evidence type="ECO:0000259" key="2">
    <source>
        <dbReference type="Pfam" id="PF13676"/>
    </source>
</evidence>
<dbReference type="InterPro" id="IPR016024">
    <property type="entry name" value="ARM-type_fold"/>
</dbReference>
<dbReference type="RefSeq" id="XP_020916341.1">
    <property type="nucleotide sequence ID" value="XM_021060682.2"/>
</dbReference>
<feature type="region of interest" description="Disordered" evidence="1">
    <location>
        <begin position="27"/>
        <end position="77"/>
    </location>
</feature>
<dbReference type="SUPFAM" id="SSF52200">
    <property type="entry name" value="Toll/Interleukin receptor TIR domain"/>
    <property type="match status" value="1"/>
</dbReference>
<evidence type="ECO:0000313" key="4">
    <source>
        <dbReference type="Proteomes" id="UP000887567"/>
    </source>
</evidence>
<dbReference type="Proteomes" id="UP000887567">
    <property type="component" value="Unplaced"/>
</dbReference>